<accession>A0A060TBL8</accession>
<comment type="subcellular location">
    <subcellularLocation>
        <location evidence="1">Nucleus</location>
    </subcellularLocation>
</comment>
<dbReference type="SUPFAM" id="SSF54928">
    <property type="entry name" value="RNA-binding domain, RBD"/>
    <property type="match status" value="1"/>
</dbReference>
<dbReference type="SMART" id="SM00360">
    <property type="entry name" value="RRM"/>
    <property type="match status" value="2"/>
</dbReference>
<dbReference type="GO" id="GO:0005730">
    <property type="term" value="C:nucleolus"/>
    <property type="evidence" value="ECO:0007669"/>
    <property type="project" value="TreeGrafter"/>
</dbReference>
<dbReference type="GO" id="GO:0005686">
    <property type="term" value="C:U2 snRNP"/>
    <property type="evidence" value="ECO:0007669"/>
    <property type="project" value="TreeGrafter"/>
</dbReference>
<proteinExistence type="inferred from homology"/>
<dbReference type="InterPro" id="IPR034158">
    <property type="entry name" value="SF3B4_RRM1"/>
</dbReference>
<dbReference type="FunFam" id="3.30.70.330:FF:000505">
    <property type="entry name" value="Splicing factor 3B subunit 4"/>
    <property type="match status" value="1"/>
</dbReference>
<dbReference type="PhylomeDB" id="A0A060TBL8"/>
<sequence length="238" mass="26057">MNRQEAERNQDATLYVGNLDDAATEAIVYELMLQAGPVVSVHIPRDRVNGLHQGYGFVEFRSVKDAEYAQLIMNQVRLFGKPLRINRAAQDRVKDLAVGANLFVGNLDPLVDERALQDAFSSFGDFAEPPRISRDSSGTSRGFGFVYFTTFEASDAALDAMNGQYIMNRPCTVSYAFKKEGKGERHGDEAERRLAAQAQRNRYSAQPTPPPLPAGFSNGSSRSSVAPSSVPPPPPPGF</sequence>
<dbReference type="GO" id="GO:0000398">
    <property type="term" value="P:mRNA splicing, via spliceosome"/>
    <property type="evidence" value="ECO:0007669"/>
    <property type="project" value="UniProtKB-ARBA"/>
</dbReference>
<evidence type="ECO:0000256" key="3">
    <source>
        <dbReference type="ARBA" id="ARBA00022737"/>
    </source>
</evidence>
<dbReference type="Gene3D" id="3.30.70.330">
    <property type="match status" value="2"/>
</dbReference>
<dbReference type="Pfam" id="PF00076">
    <property type="entry name" value="RRM_1"/>
    <property type="match status" value="2"/>
</dbReference>
<dbReference type="GO" id="GO:0048026">
    <property type="term" value="P:positive regulation of mRNA splicing, via spliceosome"/>
    <property type="evidence" value="ECO:0007669"/>
    <property type="project" value="TreeGrafter"/>
</dbReference>
<keyword evidence="3" id="KW-0677">Repeat</keyword>
<dbReference type="PANTHER" id="PTHR48030:SF3">
    <property type="entry name" value="SPLICING FACTOR 3B SUBUNIT 4"/>
    <property type="match status" value="1"/>
</dbReference>
<dbReference type="GO" id="GO:0071011">
    <property type="term" value="C:precatalytic spliceosome"/>
    <property type="evidence" value="ECO:0007669"/>
    <property type="project" value="TreeGrafter"/>
</dbReference>
<dbReference type="InterPro" id="IPR012677">
    <property type="entry name" value="Nucleotide-bd_a/b_plait_sf"/>
</dbReference>
<reference evidence="9" key="2">
    <citation type="submission" date="2014-06" db="EMBL/GenBank/DDBJ databases">
        <title>The complete genome of Blastobotrys (Arxula) adeninivorans LS3 - a yeast of biotechnological interest.</title>
        <authorList>
            <person name="Kunze G."/>
            <person name="Gaillardin C."/>
            <person name="Czernicka M."/>
            <person name="Durrens P."/>
            <person name="Martin T."/>
            <person name="Boer E."/>
            <person name="Gabaldon T."/>
            <person name="Cruz J."/>
            <person name="Talla E."/>
            <person name="Marck C."/>
            <person name="Goffeau A."/>
            <person name="Barbe V."/>
            <person name="Baret P."/>
            <person name="Baronian K."/>
            <person name="Beier S."/>
            <person name="Bleykasten C."/>
            <person name="Bode R."/>
            <person name="Casaregola S."/>
            <person name="Despons L."/>
            <person name="Fairhead C."/>
            <person name="Giersberg M."/>
            <person name="Gierski P."/>
            <person name="Hahnel U."/>
            <person name="Hartmann A."/>
            <person name="Jankowska D."/>
            <person name="Jubin C."/>
            <person name="Jung P."/>
            <person name="Lafontaine I."/>
            <person name="Leh-Louis V."/>
            <person name="Lemaire M."/>
            <person name="Marcet-Houben M."/>
            <person name="Mascher M."/>
            <person name="Morel G."/>
            <person name="Richard G.-F."/>
            <person name="Riechen J."/>
            <person name="Sacerdot C."/>
            <person name="Sarkar A."/>
            <person name="Savel G."/>
            <person name="Schacherer J."/>
            <person name="Sherman D."/>
            <person name="Straub M.-L."/>
            <person name="Stein N."/>
            <person name="Thierry A."/>
            <person name="Trautwein-Schult A."/>
            <person name="Westhof E."/>
            <person name="Worch S."/>
            <person name="Dujon B."/>
            <person name="Souciet J.-L."/>
            <person name="Wincker P."/>
            <person name="Scholz U."/>
            <person name="Neuveglise N."/>
        </authorList>
    </citation>
    <scope>NUCLEOTIDE SEQUENCE</scope>
    <source>
        <strain evidence="9">LS3</strain>
    </source>
</reference>
<feature type="compositionally biased region" description="Basic and acidic residues" evidence="7">
    <location>
        <begin position="180"/>
        <end position="194"/>
    </location>
</feature>
<reference evidence="9" key="1">
    <citation type="submission" date="2014-02" db="EMBL/GenBank/DDBJ databases">
        <authorList>
            <person name="Genoscope - CEA"/>
        </authorList>
    </citation>
    <scope>NUCLEOTIDE SEQUENCE</scope>
    <source>
        <strain evidence="9">LS3</strain>
    </source>
</reference>
<feature type="region of interest" description="Disordered" evidence="7">
    <location>
        <begin position="180"/>
        <end position="238"/>
    </location>
</feature>
<evidence type="ECO:0000259" key="8">
    <source>
        <dbReference type="PROSITE" id="PS50102"/>
    </source>
</evidence>
<dbReference type="EMBL" id="HG937694">
    <property type="protein sequence ID" value="CDP38169.1"/>
    <property type="molecule type" value="Genomic_DNA"/>
</dbReference>
<dbReference type="CDD" id="cd12334">
    <property type="entry name" value="RRM1_SF3B4"/>
    <property type="match status" value="1"/>
</dbReference>
<evidence type="ECO:0000313" key="9">
    <source>
        <dbReference type="EMBL" id="CDP38169.1"/>
    </source>
</evidence>
<feature type="compositionally biased region" description="Pro residues" evidence="7">
    <location>
        <begin position="229"/>
        <end position="238"/>
    </location>
</feature>
<dbReference type="InterPro" id="IPR035979">
    <property type="entry name" value="RBD_domain_sf"/>
</dbReference>
<dbReference type="InterPro" id="IPR052084">
    <property type="entry name" value="SF3B4_spliceosome_assoc"/>
</dbReference>
<dbReference type="InterPro" id="IPR000504">
    <property type="entry name" value="RRM_dom"/>
</dbReference>
<dbReference type="PROSITE" id="PS50102">
    <property type="entry name" value="RRM"/>
    <property type="match status" value="2"/>
</dbReference>
<evidence type="ECO:0000256" key="5">
    <source>
        <dbReference type="ARBA" id="ARBA00023242"/>
    </source>
</evidence>
<protein>
    <submittedName>
        <fullName evidence="9">ARAD1D28600p</fullName>
    </submittedName>
</protein>
<dbReference type="FunFam" id="3.30.70.330:FF:000895">
    <property type="entry name" value="Hsh49p"/>
    <property type="match status" value="1"/>
</dbReference>
<name>A0A060TBL8_BLAAD</name>
<keyword evidence="4 6" id="KW-0694">RNA-binding</keyword>
<keyword evidence="5" id="KW-0539">Nucleus</keyword>
<evidence type="ECO:0000256" key="2">
    <source>
        <dbReference type="ARBA" id="ARBA00008363"/>
    </source>
</evidence>
<evidence type="ECO:0000256" key="6">
    <source>
        <dbReference type="PROSITE-ProRule" id="PRU00176"/>
    </source>
</evidence>
<dbReference type="AlphaFoldDB" id="A0A060TBL8"/>
<evidence type="ECO:0000256" key="4">
    <source>
        <dbReference type="ARBA" id="ARBA00022884"/>
    </source>
</evidence>
<evidence type="ECO:0000256" key="7">
    <source>
        <dbReference type="SAM" id="MobiDB-lite"/>
    </source>
</evidence>
<evidence type="ECO:0000256" key="1">
    <source>
        <dbReference type="ARBA" id="ARBA00004123"/>
    </source>
</evidence>
<gene>
    <name evidence="9" type="ORF">GNLVRS02_ARAD1D28600g</name>
</gene>
<feature type="domain" description="RRM" evidence="8">
    <location>
        <begin position="12"/>
        <end position="90"/>
    </location>
</feature>
<dbReference type="PANTHER" id="PTHR48030">
    <property type="entry name" value="SPLICING FACTOR 3B SUBUNIT 4"/>
    <property type="match status" value="1"/>
</dbReference>
<organism evidence="9">
    <name type="scientific">Blastobotrys adeninivorans</name>
    <name type="common">Yeast</name>
    <name type="synonym">Arxula adeninivorans</name>
    <dbReference type="NCBI Taxonomy" id="409370"/>
    <lineage>
        <taxon>Eukaryota</taxon>
        <taxon>Fungi</taxon>
        <taxon>Dikarya</taxon>
        <taxon>Ascomycota</taxon>
        <taxon>Saccharomycotina</taxon>
        <taxon>Dipodascomycetes</taxon>
        <taxon>Dipodascales</taxon>
        <taxon>Trichomonascaceae</taxon>
        <taxon>Blastobotrys</taxon>
    </lineage>
</organism>
<comment type="similarity">
    <text evidence="2">Belongs to the SF3B4 family.</text>
</comment>
<dbReference type="GO" id="GO:0003723">
    <property type="term" value="F:RNA binding"/>
    <property type="evidence" value="ECO:0007669"/>
    <property type="project" value="UniProtKB-UniRule"/>
</dbReference>
<feature type="domain" description="RRM" evidence="8">
    <location>
        <begin position="100"/>
        <end position="178"/>
    </location>
</feature>